<dbReference type="STRING" id="1910958.BTM30_01005"/>
<feature type="transmembrane region" description="Helical" evidence="1">
    <location>
        <begin position="69"/>
        <end position="90"/>
    </location>
</feature>
<feature type="transmembrane region" description="Helical" evidence="1">
    <location>
        <begin position="138"/>
        <end position="160"/>
    </location>
</feature>
<feature type="unsure residue" description="D or N" evidence="2">
    <location>
        <position position="23"/>
    </location>
</feature>
<dbReference type="InterPro" id="IPR009631">
    <property type="entry name" value="CGLD27-like"/>
</dbReference>
<dbReference type="EMBL" id="PXVC01000011">
    <property type="protein sequence ID" value="PSI02159.1"/>
    <property type="molecule type" value="Genomic_DNA"/>
</dbReference>
<evidence type="ECO:0000313" key="3">
    <source>
        <dbReference type="Proteomes" id="UP000240206"/>
    </source>
</evidence>
<dbReference type="AlphaFoldDB" id="A0A2P7EGB2"/>
<keyword evidence="1" id="KW-0812">Transmembrane</keyword>
<keyword evidence="1" id="KW-1133">Transmembrane helix</keyword>
<name>A0A2P7EGB2_9SYNE</name>
<dbReference type="Proteomes" id="UP000240206">
    <property type="component" value="Unassembled WGS sequence"/>
</dbReference>
<reference evidence="3" key="1">
    <citation type="submission" date="2018-03" db="EMBL/GenBank/DDBJ databases">
        <title>Ecological and genomic features of two cosmopolitan and abundant freshwater picocyanobacteria.</title>
        <authorList>
            <person name="Cabello-Yeves P.J."/>
            <person name="Picazo A."/>
            <person name="Camacho A."/>
            <person name="Callieri C."/>
            <person name="Rosselli R."/>
            <person name="Roda-Garcia J."/>
            <person name="Coutinho F.H."/>
            <person name="Rodriguez-Valera F."/>
        </authorList>
    </citation>
    <scope>NUCLEOTIDE SEQUENCE [LARGE SCALE GENOMIC DNA]</scope>
    <source>
        <strain evidence="3">Tous</strain>
    </source>
</reference>
<protein>
    <submittedName>
        <fullName evidence="2">DUF1230 domain-containing protein</fullName>
    </submittedName>
</protein>
<proteinExistence type="predicted"/>
<keyword evidence="3" id="KW-1185">Reference proteome</keyword>
<comment type="caution">
    <text evidence="2">The sequence shown here is derived from an EMBL/GenBank/DDBJ whole genome shotgun (WGS) entry which is preliminary data.</text>
</comment>
<gene>
    <name evidence="2" type="ORF">C7K08_04365</name>
</gene>
<organism evidence="2 3">
    <name type="scientific">Synechococcus lacustris str. Tous</name>
    <dbReference type="NCBI Taxonomy" id="1910958"/>
    <lineage>
        <taxon>Bacteria</taxon>
        <taxon>Bacillati</taxon>
        <taxon>Cyanobacteriota</taxon>
        <taxon>Cyanophyceae</taxon>
        <taxon>Synechococcales</taxon>
        <taxon>Synechococcaceae</taxon>
        <taxon>Synechococcus</taxon>
    </lineage>
</organism>
<evidence type="ECO:0000313" key="2">
    <source>
        <dbReference type="EMBL" id="PSI02159.1"/>
    </source>
</evidence>
<dbReference type="PANTHER" id="PTHR34214:SF3">
    <property type="entry name" value="PROTEIN CONSERVED IN THE GREEN LINEAGE AND DIATOMS 27, CHLOROPLASTIC"/>
    <property type="match status" value="1"/>
</dbReference>
<feature type="transmembrane region" description="Helical" evidence="1">
    <location>
        <begin position="37"/>
        <end position="57"/>
    </location>
</feature>
<keyword evidence="1" id="KW-0472">Membrane</keyword>
<dbReference type="Pfam" id="PF06799">
    <property type="entry name" value="CGLD27-like"/>
    <property type="match status" value="1"/>
</dbReference>
<accession>A0A2P7EGB2</accession>
<evidence type="ECO:0000256" key="1">
    <source>
        <dbReference type="SAM" id="Phobius"/>
    </source>
</evidence>
<dbReference type="PANTHER" id="PTHR34214">
    <property type="match status" value="1"/>
</dbReference>
<sequence>MAMSVCPVPPEQRPLQEYQQLSDSWFFRWPLHSFKGLIVALAGGWLLLLPLAVLVASGSVPLRHNPAQMVLVAAVAALLLPLLLLLRQWLGWCYVQRRLLSEKISYEESGWYDGQEWEKPLDWRQQDLLVAQHQVKPILARLIRATLMVAALLLFGSSICQAF</sequence>